<comment type="function">
    <text evidence="7">Regulatory subunit of DNA primase, an RNA polymerase that catalyzes the synthesis of short RNA molecules used as primers for DNA polymerase during DNA replication. Stabilizes and modulates the activity of the small subunit, increasing the rate of DNA synthesis, and conferring RNA synthesis capability. The DNA polymerase activity may enable DNA primase to also catalyze primer extension after primer synthesis. May also play a role in DNA repair.</text>
</comment>
<dbReference type="GeneID" id="41609793"/>
<dbReference type="CDD" id="cd06560">
    <property type="entry name" value="PriL"/>
    <property type="match status" value="1"/>
</dbReference>
<evidence type="ECO:0000313" key="11">
    <source>
        <dbReference type="Proteomes" id="UP000322631"/>
    </source>
</evidence>
<dbReference type="SUPFAM" id="SSF140914">
    <property type="entry name" value="PriB N-terminal domain-like"/>
    <property type="match status" value="1"/>
</dbReference>
<comment type="subunit">
    <text evidence="7">Heterodimer of a small subunit (PriS) and a large subunit (PriL).</text>
</comment>
<proteinExistence type="inferred from homology"/>
<evidence type="ECO:0000256" key="1">
    <source>
        <dbReference type="ARBA" id="ARBA00022485"/>
    </source>
</evidence>
<dbReference type="Pfam" id="PF04104">
    <property type="entry name" value="DNA_primase_lrg"/>
    <property type="match status" value="1"/>
</dbReference>
<dbReference type="AlphaFoldDB" id="A0A5C0SMS5"/>
<organism evidence="10 11">
    <name type="scientific">Thermococcus aciditolerans</name>
    <dbReference type="NCBI Taxonomy" id="2598455"/>
    <lineage>
        <taxon>Archaea</taxon>
        <taxon>Methanobacteriati</taxon>
        <taxon>Methanobacteriota</taxon>
        <taxon>Thermococci</taxon>
        <taxon>Thermococcales</taxon>
        <taxon>Thermococcaceae</taxon>
        <taxon>Thermococcus</taxon>
    </lineage>
</organism>
<dbReference type="NCBIfam" id="NF003051">
    <property type="entry name" value="PRK03968.1"/>
    <property type="match status" value="1"/>
</dbReference>
<keyword evidence="11" id="KW-1185">Reference proteome</keyword>
<evidence type="ECO:0000256" key="4">
    <source>
        <dbReference type="ARBA" id="ARBA00022723"/>
    </source>
</evidence>
<dbReference type="Proteomes" id="UP000322631">
    <property type="component" value="Chromosome"/>
</dbReference>
<keyword evidence="5 7" id="KW-0408">Iron</keyword>
<comment type="similarity">
    <text evidence="7">Belongs to the eukaryotic-type primase large subunit family.</text>
</comment>
<dbReference type="KEGG" id="them:FPV09_08020"/>
<feature type="region of interest" description="Disordered" evidence="8">
    <location>
        <begin position="390"/>
        <end position="411"/>
    </location>
</feature>
<dbReference type="InterPro" id="IPR023642">
    <property type="entry name" value="DNA_primase_lsu_PriL"/>
</dbReference>
<evidence type="ECO:0000256" key="5">
    <source>
        <dbReference type="ARBA" id="ARBA00023004"/>
    </source>
</evidence>
<dbReference type="Pfam" id="PF26466">
    <property type="entry name" value="DNA_primase_lrg_N"/>
    <property type="match status" value="1"/>
</dbReference>
<protein>
    <recommendedName>
        <fullName evidence="7">DNA primase large subunit PriL</fullName>
    </recommendedName>
</protein>
<dbReference type="Gene3D" id="3.30.200.260">
    <property type="match status" value="1"/>
</dbReference>
<dbReference type="GO" id="GO:0046872">
    <property type="term" value="F:metal ion binding"/>
    <property type="evidence" value="ECO:0007669"/>
    <property type="project" value="UniProtKB-KW"/>
</dbReference>
<evidence type="ECO:0000259" key="9">
    <source>
        <dbReference type="Pfam" id="PF04104"/>
    </source>
</evidence>
<keyword evidence="1 7" id="KW-0004">4Fe-4S</keyword>
<gene>
    <name evidence="7" type="primary">priL</name>
    <name evidence="10" type="ORF">FPV09_08020</name>
</gene>
<sequence>MLDPFGPEARRLVKDEFGGITELLMIIPSYVGVDAALERVSWIKSGEIPEGILELEGIRDLLTFYALLGALAFSPYGLEREVVREANLRIYHRRILQRGTLVGVSTPLEAVPGGEIPERDRTILERTHHKELSPDERRKLRLGYRIHLSKFLELWEGSLKEVYVRNGYAYLTEEGAIELWKRSFERNFDRAVNLLYEIRDELPDYYLRLYEKLGEIAREHYKERLERMGPAKAGPLRFDLFPPCVKIALGGVPSGLRNYAITVLLTSFLSYARLCPNPPRRDVRIKDCVSDLGVVEREILPVIIEAGNRCSPPLFEDQPHEVKNIWYHLGFGLTDNPTLEDSGNSTWYFPPNCSKIRANAPELCRPDRDCRNIKNPLTYYLRKLYLENRRKGEGEGEETDGGAKEGGEENG</sequence>
<dbReference type="EMBL" id="CP041932">
    <property type="protein sequence ID" value="QEK15046.1"/>
    <property type="molecule type" value="Genomic_DNA"/>
</dbReference>
<accession>A0A5C0SMS5</accession>
<name>A0A5C0SMS5_9EURY</name>
<reference evidence="10 11" key="1">
    <citation type="submission" date="2019-07" db="EMBL/GenBank/DDBJ databases">
        <title>Complete genome of Thermococcus acidophilus.</title>
        <authorList>
            <person name="Li X."/>
        </authorList>
    </citation>
    <scope>NUCLEOTIDE SEQUENCE [LARGE SCALE GENOMIC DNA]</scope>
    <source>
        <strain evidence="10 11">SY113</strain>
    </source>
</reference>
<dbReference type="HAMAP" id="MF_00701">
    <property type="entry name" value="DNA_primase_lrg_arc"/>
    <property type="match status" value="1"/>
</dbReference>
<feature type="binding site" evidence="7">
    <location>
        <position position="364"/>
    </location>
    <ligand>
        <name>[4Fe-4S] cluster</name>
        <dbReference type="ChEBI" id="CHEBI:49883"/>
    </ligand>
</feature>
<keyword evidence="4 7" id="KW-0479">Metal-binding</keyword>
<feature type="binding site" evidence="7">
    <location>
        <position position="244"/>
    </location>
    <ligand>
        <name>[4Fe-4S] cluster</name>
        <dbReference type="ChEBI" id="CHEBI:49883"/>
    </ligand>
</feature>
<keyword evidence="2 7" id="KW-0639">Primosome</keyword>
<evidence type="ECO:0000256" key="7">
    <source>
        <dbReference type="HAMAP-Rule" id="MF_00701"/>
    </source>
</evidence>
<dbReference type="Gene3D" id="1.20.930.50">
    <property type="match status" value="1"/>
</dbReference>
<feature type="domain" description="DNA primase large subunit C-terminal" evidence="9">
    <location>
        <begin position="237"/>
        <end position="362"/>
    </location>
</feature>
<keyword evidence="6 7" id="KW-0411">Iron-sulfur</keyword>
<dbReference type="InterPro" id="IPR058560">
    <property type="entry name" value="DNA_primase_C"/>
</dbReference>
<evidence type="ECO:0000313" key="10">
    <source>
        <dbReference type="EMBL" id="QEK15046.1"/>
    </source>
</evidence>
<feature type="compositionally biased region" description="Basic and acidic residues" evidence="8">
    <location>
        <begin position="401"/>
        <end position="411"/>
    </location>
</feature>
<evidence type="ECO:0000256" key="6">
    <source>
        <dbReference type="ARBA" id="ARBA00023014"/>
    </source>
</evidence>
<comment type="cofactor">
    <cofactor evidence="7">
        <name>[4Fe-4S] cluster</name>
        <dbReference type="ChEBI" id="CHEBI:49883"/>
    </cofactor>
    <text evidence="7">Binds 1 [4Fe-4S] cluster.</text>
</comment>
<dbReference type="GO" id="GO:0006269">
    <property type="term" value="P:DNA replication, synthesis of primer"/>
    <property type="evidence" value="ECO:0007669"/>
    <property type="project" value="UniProtKB-UniRule"/>
</dbReference>
<keyword evidence="3 7" id="KW-0235">DNA replication</keyword>
<dbReference type="GO" id="GO:1990077">
    <property type="term" value="C:primosome complex"/>
    <property type="evidence" value="ECO:0007669"/>
    <property type="project" value="UniProtKB-KW"/>
</dbReference>
<feature type="binding site" evidence="7">
    <location>
        <position position="353"/>
    </location>
    <ligand>
        <name>[4Fe-4S] cluster</name>
        <dbReference type="ChEBI" id="CHEBI:49883"/>
    </ligand>
</feature>
<evidence type="ECO:0000256" key="2">
    <source>
        <dbReference type="ARBA" id="ARBA00022515"/>
    </source>
</evidence>
<feature type="binding site" evidence="7">
    <location>
        <position position="370"/>
    </location>
    <ligand>
        <name>[4Fe-4S] cluster</name>
        <dbReference type="ChEBI" id="CHEBI:49883"/>
    </ligand>
</feature>
<dbReference type="RefSeq" id="WP_148883008.1">
    <property type="nucleotide sequence ID" value="NZ_CP041932.1"/>
</dbReference>
<evidence type="ECO:0000256" key="8">
    <source>
        <dbReference type="SAM" id="MobiDB-lite"/>
    </source>
</evidence>
<evidence type="ECO:0000256" key="3">
    <source>
        <dbReference type="ARBA" id="ARBA00022705"/>
    </source>
</evidence>
<dbReference type="GO" id="GO:0051539">
    <property type="term" value="F:4 iron, 4 sulfur cluster binding"/>
    <property type="evidence" value="ECO:0007669"/>
    <property type="project" value="UniProtKB-UniRule"/>
</dbReference>
<dbReference type="GO" id="GO:0003899">
    <property type="term" value="F:DNA-directed RNA polymerase activity"/>
    <property type="evidence" value="ECO:0007669"/>
    <property type="project" value="InterPro"/>
</dbReference>